<accession>A0ABQ5Q4R5</accession>
<proteinExistence type="predicted"/>
<reference evidence="2 3" key="1">
    <citation type="journal article" date="2023" name="Antonie Van Leeuwenhoek">
        <title>Mesoterricola silvestris gen. nov., sp. nov., Mesoterricola sediminis sp. nov., Geothrix oryzae sp. nov., Geothrix edaphica sp. nov., Geothrix rubra sp. nov., and Geothrix limicola sp. nov., six novel members of Acidobacteriota isolated from soils.</title>
        <authorList>
            <person name="Itoh H."/>
            <person name="Sugisawa Y."/>
            <person name="Mise K."/>
            <person name="Xu Z."/>
            <person name="Kuniyasu M."/>
            <person name="Ushijima N."/>
            <person name="Kawano K."/>
            <person name="Kobayashi E."/>
            <person name="Shiratori Y."/>
            <person name="Masuda Y."/>
            <person name="Senoo K."/>
        </authorList>
    </citation>
    <scope>NUCLEOTIDE SEQUENCE [LARGE SCALE GENOMIC DNA]</scope>
    <source>
        <strain evidence="2 3">Red803</strain>
    </source>
</reference>
<evidence type="ECO:0000313" key="3">
    <source>
        <dbReference type="Proteomes" id="UP001165089"/>
    </source>
</evidence>
<dbReference type="RefSeq" id="WP_285723425.1">
    <property type="nucleotide sequence ID" value="NZ_BSDD01000002.1"/>
</dbReference>
<name>A0ABQ5Q4R5_9BACT</name>
<comment type="caution">
    <text evidence="2">The sequence shown here is derived from an EMBL/GenBank/DDBJ whole genome shotgun (WGS) entry which is preliminary data.</text>
</comment>
<protein>
    <submittedName>
        <fullName evidence="2">Uncharacterized protein</fullName>
    </submittedName>
</protein>
<dbReference type="Proteomes" id="UP001165089">
    <property type="component" value="Unassembled WGS sequence"/>
</dbReference>
<gene>
    <name evidence="2" type="ORF">GETHPA_09380</name>
</gene>
<evidence type="ECO:0000313" key="2">
    <source>
        <dbReference type="EMBL" id="GLH69405.1"/>
    </source>
</evidence>
<sequence length="106" mass="11762">MPFLRRLPAVLALLMLGAHFLRFGQLPLVLLCLALLVPLFLRRPWAQILVAGALGLGALVWLWTLVGDVQQRLAFGAPWLRLAAILGTVALFTGWSAWLLRPRRTA</sequence>
<dbReference type="EMBL" id="BSDD01000002">
    <property type="protein sequence ID" value="GLH69405.1"/>
    <property type="molecule type" value="Genomic_DNA"/>
</dbReference>
<keyword evidence="1" id="KW-0812">Transmembrane</keyword>
<feature type="transmembrane region" description="Helical" evidence="1">
    <location>
        <begin position="78"/>
        <end position="100"/>
    </location>
</feature>
<keyword evidence="1" id="KW-1133">Transmembrane helix</keyword>
<keyword evidence="1" id="KW-0472">Membrane</keyword>
<organism evidence="2 3">
    <name type="scientific">Geothrix rubra</name>
    <dbReference type="NCBI Taxonomy" id="2927977"/>
    <lineage>
        <taxon>Bacteria</taxon>
        <taxon>Pseudomonadati</taxon>
        <taxon>Acidobacteriota</taxon>
        <taxon>Holophagae</taxon>
        <taxon>Holophagales</taxon>
        <taxon>Holophagaceae</taxon>
        <taxon>Geothrix</taxon>
    </lineage>
</organism>
<feature type="transmembrane region" description="Helical" evidence="1">
    <location>
        <begin position="48"/>
        <end position="66"/>
    </location>
</feature>
<keyword evidence="3" id="KW-1185">Reference proteome</keyword>
<feature type="transmembrane region" description="Helical" evidence="1">
    <location>
        <begin position="20"/>
        <end position="41"/>
    </location>
</feature>
<evidence type="ECO:0000256" key="1">
    <source>
        <dbReference type="SAM" id="Phobius"/>
    </source>
</evidence>